<geneLocation type="plasmid" evidence="2">
    <name>p3</name>
</geneLocation>
<organism evidence="2">
    <name type="scientific">Polaromonas hydrogenivorans</name>
    <dbReference type="NCBI Taxonomy" id="335476"/>
    <lineage>
        <taxon>Bacteria</taxon>
        <taxon>Pseudomonadati</taxon>
        <taxon>Pseudomonadota</taxon>
        <taxon>Betaproteobacteria</taxon>
        <taxon>Burkholderiales</taxon>
        <taxon>Comamonadaceae</taxon>
        <taxon>Polaromonas</taxon>
    </lineage>
</organism>
<dbReference type="EMBL" id="CP157678">
    <property type="protein sequence ID" value="XBP73037.1"/>
    <property type="molecule type" value="Genomic_DNA"/>
</dbReference>
<keyword evidence="2" id="KW-0614">Plasmid</keyword>
<feature type="domain" description="NADPH-dependent FMN reductase-like" evidence="1">
    <location>
        <begin position="6"/>
        <end position="149"/>
    </location>
</feature>
<dbReference type="GO" id="GO:0010181">
    <property type="term" value="F:FMN binding"/>
    <property type="evidence" value="ECO:0007669"/>
    <property type="project" value="TreeGrafter"/>
</dbReference>
<dbReference type="InterPro" id="IPR005025">
    <property type="entry name" value="FMN_Rdtase-like_dom"/>
</dbReference>
<evidence type="ECO:0000313" key="2">
    <source>
        <dbReference type="EMBL" id="XBP73037.1"/>
    </source>
</evidence>
<dbReference type="GO" id="GO:0005829">
    <property type="term" value="C:cytosol"/>
    <property type="evidence" value="ECO:0007669"/>
    <property type="project" value="TreeGrafter"/>
</dbReference>
<proteinExistence type="predicted"/>
<sequence>MKPILHILICSTRPGRVGPAIAQWAQQAALGNDKFEPQVVDLASFNLPVFDEPEHPRLQKYQHAHTRAWSASVNAADAFVLVLPEYNFGPPSALLNAMNYLVREWQYKPAAFVSYGGMSGGLRAVQVTKQLLTTLKVMPMLEAVAIPNVGQHLDAHKAFAPNDFHASSAGVMFDELYRWTQAMKPMRAPS</sequence>
<dbReference type="SUPFAM" id="SSF52218">
    <property type="entry name" value="Flavoproteins"/>
    <property type="match status" value="1"/>
</dbReference>
<evidence type="ECO:0000259" key="1">
    <source>
        <dbReference type="Pfam" id="PF03358"/>
    </source>
</evidence>
<dbReference type="PANTHER" id="PTHR30543">
    <property type="entry name" value="CHROMATE REDUCTASE"/>
    <property type="match status" value="1"/>
</dbReference>
<accession>A0AAU7LZH2</accession>
<dbReference type="InterPro" id="IPR029039">
    <property type="entry name" value="Flavoprotein-like_sf"/>
</dbReference>
<dbReference type="RefSeq" id="WP_349282963.1">
    <property type="nucleotide sequence ID" value="NZ_CBCSCU010000036.1"/>
</dbReference>
<gene>
    <name evidence="2" type="ORF">ABLV49_23945</name>
</gene>
<dbReference type="InterPro" id="IPR050712">
    <property type="entry name" value="NAD(P)H-dep_reductase"/>
</dbReference>
<protein>
    <submittedName>
        <fullName evidence="2">NAD(P)H-dependent oxidoreductase</fullName>
        <ecNumber evidence="2">1.-.-.-</ecNumber>
    </submittedName>
</protein>
<keyword evidence="2" id="KW-0560">Oxidoreductase</keyword>
<dbReference type="GO" id="GO:0016491">
    <property type="term" value="F:oxidoreductase activity"/>
    <property type="evidence" value="ECO:0007669"/>
    <property type="project" value="UniProtKB-KW"/>
</dbReference>
<reference evidence="2" key="1">
    <citation type="submission" date="2024-05" db="EMBL/GenBank/DDBJ databases">
        <authorList>
            <person name="Bunk B."/>
            <person name="Swiderski J."/>
            <person name="Sproer C."/>
            <person name="Thiel V."/>
        </authorList>
    </citation>
    <scope>NUCLEOTIDE SEQUENCE</scope>
    <source>
        <strain evidence="2">DSM 17735</strain>
        <plasmid evidence="2">p3</plasmid>
    </source>
</reference>
<dbReference type="EC" id="1.-.-.-" evidence="2"/>
<name>A0AAU7LZH2_9BURK</name>
<dbReference type="Pfam" id="PF03358">
    <property type="entry name" value="FMN_red"/>
    <property type="match status" value="1"/>
</dbReference>
<dbReference type="Gene3D" id="3.40.50.360">
    <property type="match status" value="1"/>
</dbReference>
<dbReference type="PANTHER" id="PTHR30543:SF21">
    <property type="entry name" value="NAD(P)H-DEPENDENT FMN REDUCTASE LOT6"/>
    <property type="match status" value="1"/>
</dbReference>
<dbReference type="AlphaFoldDB" id="A0AAU7LZH2"/>